<feature type="domain" description="CCHC-type" evidence="2">
    <location>
        <begin position="165"/>
        <end position="180"/>
    </location>
</feature>
<organism evidence="3 4">
    <name type="scientific">Diversispora epigaea</name>
    <dbReference type="NCBI Taxonomy" id="1348612"/>
    <lineage>
        <taxon>Eukaryota</taxon>
        <taxon>Fungi</taxon>
        <taxon>Fungi incertae sedis</taxon>
        <taxon>Mucoromycota</taxon>
        <taxon>Glomeromycotina</taxon>
        <taxon>Glomeromycetes</taxon>
        <taxon>Diversisporales</taxon>
        <taxon>Diversisporaceae</taxon>
        <taxon>Diversispora</taxon>
    </lineage>
</organism>
<accession>A0A397H2A4</accession>
<name>A0A397H2A4_9GLOM</name>
<dbReference type="SUPFAM" id="SSF57756">
    <property type="entry name" value="Retrovirus zinc finger-like domains"/>
    <property type="match status" value="1"/>
</dbReference>
<dbReference type="Proteomes" id="UP000266861">
    <property type="component" value="Unassembled WGS sequence"/>
</dbReference>
<dbReference type="InterPro" id="IPR001878">
    <property type="entry name" value="Znf_CCHC"/>
</dbReference>
<evidence type="ECO:0000313" key="4">
    <source>
        <dbReference type="Proteomes" id="UP000266861"/>
    </source>
</evidence>
<keyword evidence="1" id="KW-0863">Zinc-finger</keyword>
<protein>
    <recommendedName>
        <fullName evidence="2">CCHC-type domain-containing protein</fullName>
    </recommendedName>
</protein>
<dbReference type="AlphaFoldDB" id="A0A397H2A4"/>
<evidence type="ECO:0000256" key="1">
    <source>
        <dbReference type="PROSITE-ProRule" id="PRU00047"/>
    </source>
</evidence>
<sequence length="463" mass="52611">MKIQKVNKTVEQYANDVKKLIRRIDGENRWSEDEKIWQFLKRLRKDIAYQTRCLILSQENPSLEVAIRIIYPEATVGYGATTYVNPQGFTPSCDQDRNREDIIERIVQKALAPIVEKLQRITERDEGSTYTYRFTHTSYRRPNYNNDIRGQNTWNRNNNTNNPFRCFFCEQSGHMVKVCPTKQGNQKNPATLPSQEPAKATGTNNVNIAEEFASKQTVQPIVKKLRLGKAPSPQQPYITQAAPPYSIVSDLLNTRANITLGQIMAMLPFRNDIRKALAPKRTKLTKIANHTKIEENTPMICKAQVTGWKVETGTNNVNIAEEFASKQTVQPIVKKLRLGKAPSPQQPYITQAAPPYSIVSDLLNTRANITLGQIMAMLPFRNDIRKALAPKRTKLTKIANHTKIEENTPMICKAQVTGWKVEVILDSDSSISIVSKSFMESLGRRVEKFSERRITGIHGEKTL</sequence>
<dbReference type="GO" id="GO:0008270">
    <property type="term" value="F:zinc ion binding"/>
    <property type="evidence" value="ECO:0007669"/>
    <property type="project" value="UniProtKB-KW"/>
</dbReference>
<proteinExistence type="predicted"/>
<keyword evidence="1" id="KW-0862">Zinc</keyword>
<keyword evidence="4" id="KW-1185">Reference proteome</keyword>
<reference evidence="3 4" key="1">
    <citation type="submission" date="2018-08" db="EMBL/GenBank/DDBJ databases">
        <title>Genome and evolution of the arbuscular mycorrhizal fungus Diversispora epigaea (formerly Glomus versiforme) and its bacterial endosymbionts.</title>
        <authorList>
            <person name="Sun X."/>
            <person name="Fei Z."/>
            <person name="Harrison M."/>
        </authorList>
    </citation>
    <scope>NUCLEOTIDE SEQUENCE [LARGE SCALE GENOMIC DNA]</scope>
    <source>
        <strain evidence="3 4">IT104</strain>
    </source>
</reference>
<dbReference type="PROSITE" id="PS50158">
    <property type="entry name" value="ZF_CCHC"/>
    <property type="match status" value="1"/>
</dbReference>
<evidence type="ECO:0000259" key="2">
    <source>
        <dbReference type="PROSITE" id="PS50158"/>
    </source>
</evidence>
<comment type="caution">
    <text evidence="3">The sequence shown here is derived from an EMBL/GenBank/DDBJ whole genome shotgun (WGS) entry which is preliminary data.</text>
</comment>
<gene>
    <name evidence="3" type="ORF">Glove_410g30</name>
</gene>
<evidence type="ECO:0000313" key="3">
    <source>
        <dbReference type="EMBL" id="RHZ55834.1"/>
    </source>
</evidence>
<dbReference type="InterPro" id="IPR036875">
    <property type="entry name" value="Znf_CCHC_sf"/>
</dbReference>
<dbReference type="OrthoDB" id="3260546at2759"/>
<dbReference type="GO" id="GO:0003676">
    <property type="term" value="F:nucleic acid binding"/>
    <property type="evidence" value="ECO:0007669"/>
    <property type="project" value="InterPro"/>
</dbReference>
<keyword evidence="1" id="KW-0479">Metal-binding</keyword>
<dbReference type="EMBL" id="PQFF01000364">
    <property type="protein sequence ID" value="RHZ55834.1"/>
    <property type="molecule type" value="Genomic_DNA"/>
</dbReference>
<dbReference type="Gene3D" id="4.10.60.10">
    <property type="entry name" value="Zinc finger, CCHC-type"/>
    <property type="match status" value="1"/>
</dbReference>